<feature type="binding site" description="axial binding residue" evidence="6">
    <location>
        <position position="446"/>
    </location>
    <ligand>
        <name>heme</name>
        <dbReference type="ChEBI" id="CHEBI:30413"/>
    </ligand>
    <ligandPart>
        <name>Fe</name>
        <dbReference type="ChEBI" id="CHEBI:18248"/>
    </ligandPart>
</feature>
<dbReference type="GO" id="GO:0020037">
    <property type="term" value="F:heme binding"/>
    <property type="evidence" value="ECO:0007669"/>
    <property type="project" value="InterPro"/>
</dbReference>
<evidence type="ECO:0000256" key="2">
    <source>
        <dbReference type="ARBA" id="ARBA00010617"/>
    </source>
</evidence>
<evidence type="ECO:0000256" key="7">
    <source>
        <dbReference type="SAM" id="Phobius"/>
    </source>
</evidence>
<evidence type="ECO:0000313" key="8">
    <source>
        <dbReference type="EMBL" id="KDQ18007.1"/>
    </source>
</evidence>
<dbReference type="PRINTS" id="PR00465">
    <property type="entry name" value="EP450IV"/>
</dbReference>
<dbReference type="InParanoid" id="A0A067N1H7"/>
<dbReference type="InterPro" id="IPR036396">
    <property type="entry name" value="Cyt_P450_sf"/>
</dbReference>
<proteinExistence type="inferred from homology"/>
<evidence type="ECO:0000256" key="4">
    <source>
        <dbReference type="ARBA" id="ARBA00022723"/>
    </source>
</evidence>
<feature type="transmembrane region" description="Helical" evidence="7">
    <location>
        <begin position="20"/>
        <end position="38"/>
    </location>
</feature>
<dbReference type="PANTHER" id="PTHR24304:SF2">
    <property type="entry name" value="24-HYDROXYCHOLESTEROL 7-ALPHA-HYDROXYLASE"/>
    <property type="match status" value="1"/>
</dbReference>
<keyword evidence="4 6" id="KW-0479">Metal-binding</keyword>
<reference evidence="9" key="1">
    <citation type="journal article" date="2014" name="Proc. Natl. Acad. Sci. U.S.A.">
        <title>Extensive sampling of basidiomycete genomes demonstrates inadequacy of the white-rot/brown-rot paradigm for wood decay fungi.</title>
        <authorList>
            <person name="Riley R."/>
            <person name="Salamov A.A."/>
            <person name="Brown D.W."/>
            <person name="Nagy L.G."/>
            <person name="Floudas D."/>
            <person name="Held B.W."/>
            <person name="Levasseur A."/>
            <person name="Lombard V."/>
            <person name="Morin E."/>
            <person name="Otillar R."/>
            <person name="Lindquist E.A."/>
            <person name="Sun H."/>
            <person name="LaButti K.M."/>
            <person name="Schmutz J."/>
            <person name="Jabbour D."/>
            <person name="Luo H."/>
            <person name="Baker S.E."/>
            <person name="Pisabarro A.G."/>
            <person name="Walton J.D."/>
            <person name="Blanchette R.A."/>
            <person name="Henrissat B."/>
            <person name="Martin F."/>
            <person name="Cullen D."/>
            <person name="Hibbett D.S."/>
            <person name="Grigoriev I.V."/>
        </authorList>
    </citation>
    <scope>NUCLEOTIDE SEQUENCE [LARGE SCALE GENOMIC DNA]</scope>
    <source>
        <strain evidence="9">FD-172 SS1</strain>
    </source>
</reference>
<dbReference type="OrthoDB" id="1055148at2759"/>
<dbReference type="InterPro" id="IPR001128">
    <property type="entry name" value="Cyt_P450"/>
</dbReference>
<dbReference type="Gene3D" id="1.10.630.10">
    <property type="entry name" value="Cytochrome P450"/>
    <property type="match status" value="1"/>
</dbReference>
<keyword evidence="9" id="KW-1185">Reference proteome</keyword>
<keyword evidence="5 6" id="KW-0408">Iron</keyword>
<dbReference type="PANTHER" id="PTHR24304">
    <property type="entry name" value="CYTOCHROME P450 FAMILY 7"/>
    <property type="match status" value="1"/>
</dbReference>
<dbReference type="CDD" id="cd00302">
    <property type="entry name" value="cytochrome_P450"/>
    <property type="match status" value="1"/>
</dbReference>
<evidence type="ECO:0000256" key="3">
    <source>
        <dbReference type="ARBA" id="ARBA00022617"/>
    </source>
</evidence>
<comment type="cofactor">
    <cofactor evidence="1 6">
        <name>heme</name>
        <dbReference type="ChEBI" id="CHEBI:30413"/>
    </cofactor>
</comment>
<dbReference type="Proteomes" id="UP000027195">
    <property type="component" value="Unassembled WGS sequence"/>
</dbReference>
<dbReference type="InterPro" id="IPR002403">
    <property type="entry name" value="Cyt_P450_E_grp-IV"/>
</dbReference>
<keyword evidence="7" id="KW-1133">Transmembrane helix</keyword>
<dbReference type="STRING" id="930990.A0A067N1H7"/>
<keyword evidence="3 6" id="KW-0349">Heme</keyword>
<organism evidence="8 9">
    <name type="scientific">Botryobasidium botryosum (strain FD-172 SS1)</name>
    <dbReference type="NCBI Taxonomy" id="930990"/>
    <lineage>
        <taxon>Eukaryota</taxon>
        <taxon>Fungi</taxon>
        <taxon>Dikarya</taxon>
        <taxon>Basidiomycota</taxon>
        <taxon>Agaricomycotina</taxon>
        <taxon>Agaricomycetes</taxon>
        <taxon>Cantharellales</taxon>
        <taxon>Botryobasidiaceae</taxon>
        <taxon>Botryobasidium</taxon>
    </lineage>
</organism>
<evidence type="ECO:0000256" key="5">
    <source>
        <dbReference type="ARBA" id="ARBA00023004"/>
    </source>
</evidence>
<accession>A0A067N1H7</accession>
<dbReference type="GO" id="GO:0016705">
    <property type="term" value="F:oxidoreductase activity, acting on paired donors, with incorporation or reduction of molecular oxygen"/>
    <property type="evidence" value="ECO:0007669"/>
    <property type="project" value="InterPro"/>
</dbReference>
<dbReference type="HOGENOM" id="CLU_033574_2_0_1"/>
<gene>
    <name evidence="8" type="ORF">BOTBODRAFT_29320</name>
</gene>
<evidence type="ECO:0000313" key="9">
    <source>
        <dbReference type="Proteomes" id="UP000027195"/>
    </source>
</evidence>
<dbReference type="Pfam" id="PF00067">
    <property type="entry name" value="p450"/>
    <property type="match status" value="1"/>
</dbReference>
<comment type="similarity">
    <text evidence="2">Belongs to the cytochrome P450 family.</text>
</comment>
<dbReference type="EMBL" id="KL198022">
    <property type="protein sequence ID" value="KDQ18007.1"/>
    <property type="molecule type" value="Genomic_DNA"/>
</dbReference>
<dbReference type="SUPFAM" id="SSF48264">
    <property type="entry name" value="Cytochrome P450"/>
    <property type="match status" value="1"/>
</dbReference>
<feature type="transmembrane region" description="Helical" evidence="7">
    <location>
        <begin position="284"/>
        <end position="308"/>
    </location>
</feature>
<dbReference type="GO" id="GO:0004497">
    <property type="term" value="F:monooxygenase activity"/>
    <property type="evidence" value="ECO:0007669"/>
    <property type="project" value="InterPro"/>
</dbReference>
<dbReference type="InterPro" id="IPR050529">
    <property type="entry name" value="CYP450_sterol_14alpha_dmase"/>
</dbReference>
<keyword evidence="7" id="KW-0472">Membrane</keyword>
<dbReference type="AlphaFoldDB" id="A0A067N1H7"/>
<evidence type="ECO:0008006" key="10">
    <source>
        <dbReference type="Google" id="ProtNLM"/>
    </source>
</evidence>
<sequence>MSNSTINSLLSDHIGDATNLSLWTSAALSAGVLAVLYYQLTSRKSDGFTHLPGIPFIGSWDFFTKRSDFVRLAIAANKNGGMSKFKLLNHNVVIATQEQGRKFFFSNKSLDFQEGYAVLWGGAPEIRDVVSQDASQAERRSYFVKRLNGFLRRERLGKTVPQLFTDLDNRMNSWPQSGRANPFDNIYRLVLQMTVRALAVKEIADSPAALEKLSELYWGVEKSTSATSVLLPWFPSRTRRNRKDVTAELYQFLADPINKRKAEGRVEEDAAQFMIEQGDSTENMVMFVMAAIFAGIITTGMNICWLLLHVNANPEWSAKLQSEIQALLSEHSPDTALPIHTRLSQIPVGVWEDSTPVLDLIIQETIRITNNGSLLRRNVASDVELDGATLKKGDFMAYPLEAAHLNPENYVDPMKWNPGRWEDPAEVEKHKAQLTFMGWGAGMHPCLGMRFAKLEMKFIAALYTSRFEYTRVDKHGAPIKGVPEPNLNDLYRASPKGGEVFFEYKPKI</sequence>
<dbReference type="GO" id="GO:0005506">
    <property type="term" value="F:iron ion binding"/>
    <property type="evidence" value="ECO:0007669"/>
    <property type="project" value="InterPro"/>
</dbReference>
<evidence type="ECO:0000256" key="6">
    <source>
        <dbReference type="PIRSR" id="PIRSR602403-1"/>
    </source>
</evidence>
<evidence type="ECO:0000256" key="1">
    <source>
        <dbReference type="ARBA" id="ARBA00001971"/>
    </source>
</evidence>
<protein>
    <recommendedName>
        <fullName evidence="10">Cytochrome P450</fullName>
    </recommendedName>
</protein>
<name>A0A067N1H7_BOTB1</name>
<keyword evidence="7" id="KW-0812">Transmembrane</keyword>